<dbReference type="NCBIfam" id="TIGR00228">
    <property type="entry name" value="ruvC"/>
    <property type="match status" value="1"/>
</dbReference>
<evidence type="ECO:0000313" key="15">
    <source>
        <dbReference type="EMBL" id="BDS09351.1"/>
    </source>
</evidence>
<dbReference type="EC" id="3.1.21.10" evidence="13 14"/>
<keyword evidence="11 13" id="KW-0234">DNA repair</keyword>
<dbReference type="CDD" id="cd16962">
    <property type="entry name" value="RuvC"/>
    <property type="match status" value="1"/>
</dbReference>
<dbReference type="GO" id="GO:0003677">
    <property type="term" value="F:DNA binding"/>
    <property type="evidence" value="ECO:0007669"/>
    <property type="project" value="UniProtKB-KW"/>
</dbReference>
<keyword evidence="2 13" id="KW-0963">Cytoplasm</keyword>
<evidence type="ECO:0000256" key="7">
    <source>
        <dbReference type="ARBA" id="ARBA00022801"/>
    </source>
</evidence>
<dbReference type="Pfam" id="PF02075">
    <property type="entry name" value="RuvC"/>
    <property type="match status" value="1"/>
</dbReference>
<evidence type="ECO:0000256" key="11">
    <source>
        <dbReference type="ARBA" id="ARBA00023204"/>
    </source>
</evidence>
<evidence type="ECO:0000256" key="13">
    <source>
        <dbReference type="HAMAP-Rule" id="MF_00034"/>
    </source>
</evidence>
<dbReference type="PRINTS" id="PR00696">
    <property type="entry name" value="RSOLVASERUVC"/>
</dbReference>
<keyword evidence="6 13" id="KW-0227">DNA damage</keyword>
<feature type="binding site" evidence="13">
    <location>
        <position position="73"/>
    </location>
    <ligand>
        <name>Mg(2+)</name>
        <dbReference type="ChEBI" id="CHEBI:18420"/>
        <label>2</label>
    </ligand>
</feature>
<dbReference type="FunFam" id="3.30.420.10:FF:000002">
    <property type="entry name" value="Crossover junction endodeoxyribonuclease RuvC"/>
    <property type="match status" value="1"/>
</dbReference>
<dbReference type="SUPFAM" id="SSF53098">
    <property type="entry name" value="Ribonuclease H-like"/>
    <property type="match status" value="1"/>
</dbReference>
<evidence type="ECO:0000256" key="2">
    <source>
        <dbReference type="ARBA" id="ARBA00022490"/>
    </source>
</evidence>
<dbReference type="InterPro" id="IPR020563">
    <property type="entry name" value="X-over_junc_endoDNase_Mg_BS"/>
</dbReference>
<evidence type="ECO:0000256" key="12">
    <source>
        <dbReference type="ARBA" id="ARBA00029354"/>
    </source>
</evidence>
<evidence type="ECO:0000256" key="5">
    <source>
        <dbReference type="ARBA" id="ARBA00022759"/>
    </source>
</evidence>
<comment type="cofactor">
    <cofactor evidence="13">
        <name>Mg(2+)</name>
        <dbReference type="ChEBI" id="CHEBI:18420"/>
    </cofactor>
    <text evidence="13">Binds 2 Mg(2+) ion per subunit.</text>
</comment>
<feature type="binding site" evidence="13">
    <location>
        <position position="146"/>
    </location>
    <ligand>
        <name>Mg(2+)</name>
        <dbReference type="ChEBI" id="CHEBI:18420"/>
        <label>1</label>
    </ligand>
</feature>
<dbReference type="HAMAP" id="MF_00034">
    <property type="entry name" value="RuvC"/>
    <property type="match status" value="1"/>
</dbReference>
<dbReference type="PANTHER" id="PTHR30194">
    <property type="entry name" value="CROSSOVER JUNCTION ENDODEOXYRIBONUCLEASE RUVC"/>
    <property type="match status" value="1"/>
</dbReference>
<feature type="active site" evidence="13">
    <location>
        <position position="73"/>
    </location>
</feature>
<organism evidence="15 16">
    <name type="scientific">Aureispira anguillae</name>
    <dbReference type="NCBI Taxonomy" id="2864201"/>
    <lineage>
        <taxon>Bacteria</taxon>
        <taxon>Pseudomonadati</taxon>
        <taxon>Bacteroidota</taxon>
        <taxon>Saprospiria</taxon>
        <taxon>Saprospirales</taxon>
        <taxon>Saprospiraceae</taxon>
        <taxon>Aureispira</taxon>
    </lineage>
</organism>
<proteinExistence type="inferred from homology"/>
<comment type="subcellular location">
    <subcellularLocation>
        <location evidence="13">Cytoplasm</location>
    </subcellularLocation>
</comment>
<dbReference type="PROSITE" id="PS01321">
    <property type="entry name" value="RUVC"/>
    <property type="match status" value="1"/>
</dbReference>
<keyword evidence="4 13" id="KW-0479">Metal-binding</keyword>
<accession>A0A915VJU4</accession>
<dbReference type="GO" id="GO:0005737">
    <property type="term" value="C:cytoplasm"/>
    <property type="evidence" value="ECO:0007669"/>
    <property type="project" value="UniProtKB-SubCell"/>
</dbReference>
<evidence type="ECO:0000256" key="4">
    <source>
        <dbReference type="ARBA" id="ARBA00022723"/>
    </source>
</evidence>
<dbReference type="GO" id="GO:0048476">
    <property type="term" value="C:Holliday junction resolvase complex"/>
    <property type="evidence" value="ECO:0007669"/>
    <property type="project" value="UniProtKB-UniRule"/>
</dbReference>
<evidence type="ECO:0000313" key="16">
    <source>
        <dbReference type="Proteomes" id="UP001060919"/>
    </source>
</evidence>
<feature type="active site" evidence="13">
    <location>
        <position position="146"/>
    </location>
</feature>
<protein>
    <recommendedName>
        <fullName evidence="13 14">Crossover junction endodeoxyribonuclease RuvC</fullName>
        <ecNumber evidence="13 14">3.1.21.10</ecNumber>
    </recommendedName>
    <alternativeName>
        <fullName evidence="13">Holliday junction nuclease RuvC</fullName>
    </alternativeName>
    <alternativeName>
        <fullName evidence="13">Holliday junction resolvase RuvC</fullName>
    </alternativeName>
</protein>
<evidence type="ECO:0000256" key="14">
    <source>
        <dbReference type="NCBIfam" id="TIGR00228"/>
    </source>
</evidence>
<dbReference type="GO" id="GO:0006310">
    <property type="term" value="P:DNA recombination"/>
    <property type="evidence" value="ECO:0007669"/>
    <property type="project" value="UniProtKB-UniRule"/>
</dbReference>
<keyword evidence="8 13" id="KW-0460">Magnesium</keyword>
<dbReference type="InterPro" id="IPR036397">
    <property type="entry name" value="RNaseH_sf"/>
</dbReference>
<gene>
    <name evidence="13" type="primary">ruvC</name>
    <name evidence="15" type="ORF">AsAng_0000490</name>
</gene>
<keyword evidence="16" id="KW-1185">Reference proteome</keyword>
<evidence type="ECO:0000256" key="3">
    <source>
        <dbReference type="ARBA" id="ARBA00022722"/>
    </source>
</evidence>
<comment type="function">
    <text evidence="13">The RuvA-RuvB-RuvC complex processes Holliday junction (HJ) DNA during genetic recombination and DNA repair. Endonuclease that resolves HJ intermediates. Cleaves cruciform DNA by making single-stranded nicks across the HJ at symmetrical positions within the homologous arms, yielding a 5'-phosphate and a 3'-hydroxyl group; requires a central core of homology in the junction. The consensus cleavage sequence is 5'-(A/T)TT(C/G)-3'. Cleavage occurs on the 3'-side of the TT dinucleotide at the point of strand exchange. HJ branch migration catalyzed by RuvA-RuvB allows RuvC to scan DNA until it finds its consensus sequence, where it cleaves and resolves the cruciform DNA.</text>
</comment>
<keyword evidence="9 13" id="KW-0238">DNA-binding</keyword>
<dbReference type="Gene3D" id="3.30.420.10">
    <property type="entry name" value="Ribonuclease H-like superfamily/Ribonuclease H"/>
    <property type="match status" value="1"/>
</dbReference>
<dbReference type="KEGG" id="aup:AsAng_0000490"/>
<dbReference type="AlphaFoldDB" id="A0A915VJU4"/>
<keyword evidence="3 13" id="KW-0540">Nuclease</keyword>
<reference evidence="15" key="1">
    <citation type="submission" date="2022-09" db="EMBL/GenBank/DDBJ databases">
        <title>Aureispira anguillicida sp. nov., isolated from Leptocephalus of Japanese eel Anguilla japonica.</title>
        <authorList>
            <person name="Yuasa K."/>
            <person name="Mekata T."/>
            <person name="Ikunari K."/>
        </authorList>
    </citation>
    <scope>NUCLEOTIDE SEQUENCE</scope>
    <source>
        <strain evidence="15">EL160426</strain>
    </source>
</reference>
<comment type="catalytic activity">
    <reaction evidence="12 13">
        <text>Endonucleolytic cleavage at a junction such as a reciprocal single-stranded crossover between two homologous DNA duplexes (Holliday junction).</text>
        <dbReference type="EC" id="3.1.21.10"/>
    </reaction>
</comment>
<dbReference type="GO" id="GO:0000287">
    <property type="term" value="F:magnesium ion binding"/>
    <property type="evidence" value="ECO:0007669"/>
    <property type="project" value="UniProtKB-UniRule"/>
</dbReference>
<dbReference type="PANTHER" id="PTHR30194:SF3">
    <property type="entry name" value="CROSSOVER JUNCTION ENDODEOXYRIBONUCLEASE RUVC"/>
    <property type="match status" value="1"/>
</dbReference>
<dbReference type="Proteomes" id="UP001060919">
    <property type="component" value="Chromosome"/>
</dbReference>
<feature type="binding site" evidence="13">
    <location>
        <position position="12"/>
    </location>
    <ligand>
        <name>Mg(2+)</name>
        <dbReference type="ChEBI" id="CHEBI:18420"/>
        <label>1</label>
    </ligand>
</feature>
<dbReference type="RefSeq" id="WP_264790754.1">
    <property type="nucleotide sequence ID" value="NZ_AP026867.1"/>
</dbReference>
<dbReference type="InterPro" id="IPR002176">
    <property type="entry name" value="X-over_junc_endoDNase_RuvC"/>
</dbReference>
<evidence type="ECO:0000256" key="9">
    <source>
        <dbReference type="ARBA" id="ARBA00023125"/>
    </source>
</evidence>
<dbReference type="GO" id="GO:0008821">
    <property type="term" value="F:crossover junction DNA endonuclease activity"/>
    <property type="evidence" value="ECO:0007669"/>
    <property type="project" value="UniProtKB-UniRule"/>
</dbReference>
<keyword evidence="7 13" id="KW-0378">Hydrolase</keyword>
<evidence type="ECO:0000256" key="10">
    <source>
        <dbReference type="ARBA" id="ARBA00023172"/>
    </source>
</evidence>
<dbReference type="EMBL" id="AP026867">
    <property type="protein sequence ID" value="BDS09351.1"/>
    <property type="molecule type" value="Genomic_DNA"/>
</dbReference>
<dbReference type="InterPro" id="IPR012337">
    <property type="entry name" value="RNaseH-like_sf"/>
</dbReference>
<evidence type="ECO:0000256" key="8">
    <source>
        <dbReference type="ARBA" id="ARBA00022842"/>
    </source>
</evidence>
<dbReference type="GO" id="GO:0006281">
    <property type="term" value="P:DNA repair"/>
    <property type="evidence" value="ECO:0007669"/>
    <property type="project" value="UniProtKB-UniRule"/>
</dbReference>
<keyword evidence="5 13" id="KW-0255">Endonuclease</keyword>
<name>A0A915VJU4_9BACT</name>
<evidence type="ECO:0000256" key="1">
    <source>
        <dbReference type="ARBA" id="ARBA00009518"/>
    </source>
</evidence>
<comment type="similarity">
    <text evidence="1 13">Belongs to the RuvC family.</text>
</comment>
<keyword evidence="10 13" id="KW-0233">DNA recombination</keyword>
<feature type="active site" evidence="13">
    <location>
        <position position="12"/>
    </location>
</feature>
<evidence type="ECO:0000256" key="6">
    <source>
        <dbReference type="ARBA" id="ARBA00022763"/>
    </source>
</evidence>
<comment type="subunit">
    <text evidence="13">Homodimer which binds Holliday junction (HJ) DNA. The HJ becomes 2-fold symmetrical on binding to RuvC with unstacked arms; it has a different conformation from HJ DNA in complex with RuvA. In the full resolvosome a probable DNA-RuvA(4)-RuvB(12)-RuvC(2) complex forms which resolves the HJ.</text>
</comment>
<sequence length="188" mass="20585">MNKTPKIILGIDPGSNILGYAFIQVIGKKKPRLISMGVLDMRQYDNHGQKLAHIFTELQQLIKLYQPTAAAIEAPFYGKNVQSMLKLGRAQGVAMVAVSEKGILIEEYSPRSIKKAVTGNGNASKEQVARMLPHVIEGQIDAATLDATDALGVAFCHHIQTQGLGLGQKKYNDWSSFIKDNPNKKAKL</sequence>